<dbReference type="OrthoDB" id="9790390at2"/>
<dbReference type="Gene3D" id="3.40.30.10">
    <property type="entry name" value="Glutaredoxin"/>
    <property type="match status" value="1"/>
</dbReference>
<organism evidence="7 8">
    <name type="scientific">Roseiflexus castenholzii (strain DSM 13941 / HLO8)</name>
    <dbReference type="NCBI Taxonomy" id="383372"/>
    <lineage>
        <taxon>Bacteria</taxon>
        <taxon>Bacillati</taxon>
        <taxon>Chloroflexota</taxon>
        <taxon>Chloroflexia</taxon>
        <taxon>Chloroflexales</taxon>
        <taxon>Roseiflexineae</taxon>
        <taxon>Roseiflexaceae</taxon>
        <taxon>Roseiflexus</taxon>
    </lineage>
</organism>
<dbReference type="PANTHER" id="PTHR45663:SF11">
    <property type="entry name" value="GEO12009P1"/>
    <property type="match status" value="1"/>
</dbReference>
<dbReference type="HOGENOM" id="CLU_046120_1_1_0"/>
<dbReference type="InterPro" id="IPR011990">
    <property type="entry name" value="TPR-like_helical_dom_sf"/>
</dbReference>
<dbReference type="Pfam" id="PF00085">
    <property type="entry name" value="Thioredoxin"/>
    <property type="match status" value="1"/>
</dbReference>
<dbReference type="InterPro" id="IPR017937">
    <property type="entry name" value="Thioredoxin_CS"/>
</dbReference>
<evidence type="ECO:0000256" key="3">
    <source>
        <dbReference type="ARBA" id="ARBA00022982"/>
    </source>
</evidence>
<dbReference type="SUPFAM" id="SSF52833">
    <property type="entry name" value="Thioredoxin-like"/>
    <property type="match status" value="1"/>
</dbReference>
<dbReference type="Gene3D" id="1.25.40.10">
    <property type="entry name" value="Tetratricopeptide repeat domain"/>
    <property type="match status" value="1"/>
</dbReference>
<dbReference type="eggNOG" id="COG3118">
    <property type="taxonomic scope" value="Bacteria"/>
</dbReference>
<dbReference type="InterPro" id="IPR013766">
    <property type="entry name" value="Thioredoxin_domain"/>
</dbReference>
<evidence type="ECO:0000259" key="6">
    <source>
        <dbReference type="PROSITE" id="PS51352"/>
    </source>
</evidence>
<reference evidence="7 8" key="1">
    <citation type="submission" date="2007-08" db="EMBL/GenBank/DDBJ databases">
        <title>Complete sequence of Roseiflexus castenholzii DSM 13941.</title>
        <authorList>
            <consortium name="US DOE Joint Genome Institute"/>
            <person name="Copeland A."/>
            <person name="Lucas S."/>
            <person name="Lapidus A."/>
            <person name="Barry K."/>
            <person name="Glavina del Rio T."/>
            <person name="Dalin E."/>
            <person name="Tice H."/>
            <person name="Pitluck S."/>
            <person name="Thompson L.S."/>
            <person name="Brettin T."/>
            <person name="Bruce D."/>
            <person name="Detter J.C."/>
            <person name="Han C."/>
            <person name="Tapia R."/>
            <person name="Schmutz J."/>
            <person name="Larimer F."/>
            <person name="Land M."/>
            <person name="Hauser L."/>
            <person name="Kyrpides N."/>
            <person name="Mikhailova N."/>
            <person name="Bryant D.A."/>
            <person name="Hanada S."/>
            <person name="Tsukatani Y."/>
            <person name="Richardson P."/>
        </authorList>
    </citation>
    <scope>NUCLEOTIDE SEQUENCE [LARGE SCALE GENOMIC DNA]</scope>
    <source>
        <strain evidence="8">DSM 13941 / HLO8</strain>
    </source>
</reference>
<dbReference type="GO" id="GO:0005829">
    <property type="term" value="C:cytosol"/>
    <property type="evidence" value="ECO:0007669"/>
    <property type="project" value="TreeGrafter"/>
</dbReference>
<dbReference type="Proteomes" id="UP000000263">
    <property type="component" value="Chromosome"/>
</dbReference>
<dbReference type="EMBL" id="CP000804">
    <property type="protein sequence ID" value="ABU58607.1"/>
    <property type="molecule type" value="Genomic_DNA"/>
</dbReference>
<dbReference type="PROSITE" id="PS51352">
    <property type="entry name" value="THIOREDOXIN_2"/>
    <property type="match status" value="1"/>
</dbReference>
<dbReference type="GO" id="GO:0006950">
    <property type="term" value="P:response to stress"/>
    <property type="evidence" value="ECO:0007669"/>
    <property type="project" value="UniProtKB-ARBA"/>
</dbReference>
<protein>
    <submittedName>
        <fullName evidence="7">Thioredoxin</fullName>
    </submittedName>
</protein>
<dbReference type="InterPro" id="IPR036249">
    <property type="entry name" value="Thioredoxin-like_sf"/>
</dbReference>
<proteinExistence type="inferred from homology"/>
<evidence type="ECO:0000313" key="7">
    <source>
        <dbReference type="EMBL" id="ABU58607.1"/>
    </source>
</evidence>
<keyword evidence="4" id="KW-1015">Disulfide bond</keyword>
<dbReference type="Pfam" id="PF14561">
    <property type="entry name" value="TPR_20"/>
    <property type="match status" value="1"/>
</dbReference>
<gene>
    <name evidence="7" type="ordered locus">Rcas_2527</name>
</gene>
<keyword evidence="2" id="KW-0813">Transport</keyword>
<keyword evidence="8" id="KW-1185">Reference proteome</keyword>
<dbReference type="PROSITE" id="PS00194">
    <property type="entry name" value="THIOREDOXIN_1"/>
    <property type="match status" value="1"/>
</dbReference>
<evidence type="ECO:0000256" key="4">
    <source>
        <dbReference type="ARBA" id="ARBA00023157"/>
    </source>
</evidence>
<dbReference type="SUPFAM" id="SSF48452">
    <property type="entry name" value="TPR-like"/>
    <property type="match status" value="1"/>
</dbReference>
<evidence type="ECO:0000256" key="2">
    <source>
        <dbReference type="ARBA" id="ARBA00022448"/>
    </source>
</evidence>
<dbReference type="RefSeq" id="WP_012121031.1">
    <property type="nucleotide sequence ID" value="NC_009767.1"/>
</dbReference>
<evidence type="ECO:0000256" key="1">
    <source>
        <dbReference type="ARBA" id="ARBA00008987"/>
    </source>
</evidence>
<dbReference type="PRINTS" id="PR00421">
    <property type="entry name" value="THIOREDOXIN"/>
</dbReference>
<dbReference type="KEGG" id="rca:Rcas_2527"/>
<dbReference type="GO" id="GO:0045454">
    <property type="term" value="P:cell redox homeostasis"/>
    <property type="evidence" value="ECO:0007669"/>
    <property type="project" value="TreeGrafter"/>
</dbReference>
<dbReference type="PANTHER" id="PTHR45663">
    <property type="entry name" value="GEO12009P1"/>
    <property type="match status" value="1"/>
</dbReference>
<dbReference type="CDD" id="cd02956">
    <property type="entry name" value="ybbN"/>
    <property type="match status" value="1"/>
</dbReference>
<keyword evidence="3" id="KW-0249">Electron transport</keyword>
<keyword evidence="5" id="KW-0676">Redox-active center</keyword>
<sequence length="293" mass="32193">MSLANKSASGAVIDVNERTFRAEVLERSRTVPVVVDFWAPWCGPCRVLGPILEKLAIEAKGAWILAKLNVDENPRLAQMFQVQGIPAVKAFRDGRVVDEFTGALPESQVRAWLKRLGPLAPVSPADRLADEAAALEERDPLSAKARYESALNIEPNHSASLFGLGRLMVRAGDPAGAELLKKIPSDAPQWKQAQAWLTLADLITEAEDTNPSALLERIDQNPADLEARWLLAAHQVRGQRYADAIETLLGIVMRNRAFRDDGARKVLLALFTALGDQHPLTVKGRRDLANVMF</sequence>
<evidence type="ECO:0000313" key="8">
    <source>
        <dbReference type="Proteomes" id="UP000000263"/>
    </source>
</evidence>
<dbReference type="AlphaFoldDB" id="A7NM52"/>
<evidence type="ECO:0000256" key="5">
    <source>
        <dbReference type="ARBA" id="ARBA00023284"/>
    </source>
</evidence>
<dbReference type="STRING" id="383372.Rcas_2527"/>
<comment type="similarity">
    <text evidence="1">Belongs to the thioredoxin family.</text>
</comment>
<dbReference type="FunFam" id="3.40.30.10:FF:000001">
    <property type="entry name" value="Thioredoxin"/>
    <property type="match status" value="1"/>
</dbReference>
<name>A7NM52_ROSCS</name>
<dbReference type="GO" id="GO:0015035">
    <property type="term" value="F:protein-disulfide reductase activity"/>
    <property type="evidence" value="ECO:0007669"/>
    <property type="project" value="UniProtKB-ARBA"/>
</dbReference>
<dbReference type="Pfam" id="PF14559">
    <property type="entry name" value="TPR_19"/>
    <property type="match status" value="1"/>
</dbReference>
<feature type="domain" description="Thioredoxin" evidence="6">
    <location>
        <begin position="1"/>
        <end position="118"/>
    </location>
</feature>
<accession>A7NM52</accession>